<protein>
    <submittedName>
        <fullName evidence="4">OLC1v1038409C1</fullName>
    </submittedName>
</protein>
<dbReference type="Gene3D" id="3.40.50.720">
    <property type="entry name" value="NAD(P)-binding Rossmann-like Domain"/>
    <property type="match status" value="1"/>
</dbReference>
<gene>
    <name evidence="4" type="ORF">OLC1_LOCUS10812</name>
</gene>
<organism evidence="4 5">
    <name type="scientific">Oldenlandia corymbosa var. corymbosa</name>
    <dbReference type="NCBI Taxonomy" id="529605"/>
    <lineage>
        <taxon>Eukaryota</taxon>
        <taxon>Viridiplantae</taxon>
        <taxon>Streptophyta</taxon>
        <taxon>Embryophyta</taxon>
        <taxon>Tracheophyta</taxon>
        <taxon>Spermatophyta</taxon>
        <taxon>Magnoliopsida</taxon>
        <taxon>eudicotyledons</taxon>
        <taxon>Gunneridae</taxon>
        <taxon>Pentapetalae</taxon>
        <taxon>asterids</taxon>
        <taxon>lamiids</taxon>
        <taxon>Gentianales</taxon>
        <taxon>Rubiaceae</taxon>
        <taxon>Rubioideae</taxon>
        <taxon>Spermacoceae</taxon>
        <taxon>Hedyotis-Oldenlandia complex</taxon>
        <taxon>Oldenlandia</taxon>
    </lineage>
</organism>
<name>A0AAV1D0D2_OLDCO</name>
<dbReference type="PANTHER" id="PTHR10366:SF696">
    <property type="entry name" value="OS07G0601900 PROTEIN"/>
    <property type="match status" value="1"/>
</dbReference>
<keyword evidence="1" id="KW-0521">NADP</keyword>
<reference evidence="4" key="1">
    <citation type="submission" date="2023-03" db="EMBL/GenBank/DDBJ databases">
        <authorList>
            <person name="Julca I."/>
        </authorList>
    </citation>
    <scope>NUCLEOTIDE SEQUENCE</scope>
</reference>
<evidence type="ECO:0000259" key="3">
    <source>
        <dbReference type="Pfam" id="PF01370"/>
    </source>
</evidence>
<sequence>MAITRVCVTGGSSYLGSFLVKKLLEKGYTVHATLRDLGDEVKVGLLKNLPYADSRLVLFQADIYNPNEFSPAILGCHTVVHVATPLLHQPGDSPYKSTTEAAIAGVKRIVECCIASGTVKRLVYTATVMAAAPLKDDGSGFKDAMDETCWSPLNFSCPYSQDFLHEYVHSKTLSEKEALRCNDDDEGRKLEVVSLACGLVGGDTIQPWPAESLLVMISQFIKDKRRYGVLRFLEELMGKVPIVHIEDVTSAFILCIETEGLIGRFLCASDFLKTAEIGSILKTTCCSPDDDDDEFMEDSKRDIRWGSTKLEEFGFQYKYDAKMILQGSVQCFQKSQQNLL</sequence>
<dbReference type="AlphaFoldDB" id="A0AAV1D0D2"/>
<dbReference type="FunFam" id="3.40.50.720:FF:000645">
    <property type="entry name" value="Anthocyanidin reductase ((2S)-flavan-3-ol-forming)"/>
    <property type="match status" value="1"/>
</dbReference>
<dbReference type="InterPro" id="IPR050425">
    <property type="entry name" value="NAD(P)_dehydrat-like"/>
</dbReference>
<dbReference type="EMBL" id="OX459121">
    <property type="protein sequence ID" value="CAI9101150.1"/>
    <property type="molecule type" value="Genomic_DNA"/>
</dbReference>
<dbReference type="SUPFAM" id="SSF51735">
    <property type="entry name" value="NAD(P)-binding Rossmann-fold domains"/>
    <property type="match status" value="1"/>
</dbReference>
<dbReference type="GO" id="GO:0016616">
    <property type="term" value="F:oxidoreductase activity, acting on the CH-OH group of donors, NAD or NADP as acceptor"/>
    <property type="evidence" value="ECO:0007669"/>
    <property type="project" value="TreeGrafter"/>
</dbReference>
<keyword evidence="2" id="KW-0560">Oxidoreductase</keyword>
<accession>A0AAV1D0D2</accession>
<evidence type="ECO:0000256" key="2">
    <source>
        <dbReference type="ARBA" id="ARBA00023002"/>
    </source>
</evidence>
<dbReference type="Proteomes" id="UP001161247">
    <property type="component" value="Chromosome 4"/>
</dbReference>
<proteinExistence type="predicted"/>
<keyword evidence="5" id="KW-1185">Reference proteome</keyword>
<dbReference type="PANTHER" id="PTHR10366">
    <property type="entry name" value="NAD DEPENDENT EPIMERASE/DEHYDRATASE"/>
    <property type="match status" value="1"/>
</dbReference>
<dbReference type="InterPro" id="IPR036291">
    <property type="entry name" value="NAD(P)-bd_dom_sf"/>
</dbReference>
<evidence type="ECO:0000313" key="5">
    <source>
        <dbReference type="Proteomes" id="UP001161247"/>
    </source>
</evidence>
<evidence type="ECO:0000313" key="4">
    <source>
        <dbReference type="EMBL" id="CAI9101150.1"/>
    </source>
</evidence>
<dbReference type="InterPro" id="IPR001509">
    <property type="entry name" value="Epimerase_deHydtase"/>
</dbReference>
<dbReference type="Pfam" id="PF01370">
    <property type="entry name" value="Epimerase"/>
    <property type="match status" value="1"/>
</dbReference>
<feature type="domain" description="NAD-dependent epimerase/dehydratase" evidence="3">
    <location>
        <begin position="6"/>
        <end position="258"/>
    </location>
</feature>
<evidence type="ECO:0000256" key="1">
    <source>
        <dbReference type="ARBA" id="ARBA00022857"/>
    </source>
</evidence>